<evidence type="ECO:0000256" key="4">
    <source>
        <dbReference type="ARBA" id="ARBA00022786"/>
    </source>
</evidence>
<dbReference type="AlphaFoldDB" id="A0A1I7Y7I8"/>
<dbReference type="GO" id="GO:0006508">
    <property type="term" value="P:proteolysis"/>
    <property type="evidence" value="ECO:0007669"/>
    <property type="project" value="UniProtKB-KW"/>
</dbReference>
<evidence type="ECO:0000313" key="10">
    <source>
        <dbReference type="Proteomes" id="UP000095287"/>
    </source>
</evidence>
<keyword evidence="4 7" id="KW-0833">Ubl conjugation pathway</keyword>
<feature type="region of interest" description="Disordered" evidence="8">
    <location>
        <begin position="168"/>
        <end position="191"/>
    </location>
</feature>
<sequence>MPVVYYPPPTPPWYSSGPGRMTLLLGGALASAALYFYATTKDPQKHREGKEGLYTVPGLQNTGNSCFANSLLQALASSSAFIDWLNQLDYSNPKGMQFLAALRETLNGLNYSERPTASAAGVIESLTCYGWNIGMGRQQDLYELFNVFVSTWDDELKGLRRSLRYSLSSVGDEPSNPAEEGQEDEEDPPAADQSCCLVRSKDFEFLKAAFVHCQEDLKAAASLRPPCTGVLATTLQCCQVDCLRKKVRYDDFCGLSLSIPRSFSHIQVTLDALLRKYFSVESIPDASCDFCKSRFKRSNSGLMKKQGFCKLPTSLVLRIERIEYTSGGGTYKRPDHVKFPEYLDVRDYCFYHSKEGEYARAQAHKHLSNGSLPRPPGGSSFKPPDVLKEAGILLDRISDTLRSRNFKYELRAVSEHLGGADSGHFITYRKALKSKTWYRTSDSHVSQVPYSSVEASNAYLLIYDKVVPQAPAEKAVTEIALD</sequence>
<evidence type="ECO:0000256" key="6">
    <source>
        <dbReference type="ARBA" id="ARBA00022807"/>
    </source>
</evidence>
<feature type="compositionally biased region" description="Acidic residues" evidence="8">
    <location>
        <begin position="180"/>
        <end position="189"/>
    </location>
</feature>
<dbReference type="GO" id="GO:0004843">
    <property type="term" value="F:cysteine-type deubiquitinase activity"/>
    <property type="evidence" value="ECO:0007669"/>
    <property type="project" value="UniProtKB-UniRule"/>
</dbReference>
<dbReference type="PANTHER" id="PTHR24006:SF888">
    <property type="entry name" value="UBIQUITIN CARBOXYL-TERMINAL HYDROLASE 30"/>
    <property type="match status" value="1"/>
</dbReference>
<dbReference type="GO" id="GO:0016579">
    <property type="term" value="P:protein deubiquitination"/>
    <property type="evidence" value="ECO:0007669"/>
    <property type="project" value="InterPro"/>
</dbReference>
<reference evidence="11" key="1">
    <citation type="submission" date="2016-11" db="UniProtKB">
        <authorList>
            <consortium name="WormBaseParasite"/>
        </authorList>
    </citation>
    <scope>IDENTIFICATION</scope>
</reference>
<proteinExistence type="inferred from homology"/>
<evidence type="ECO:0000259" key="9">
    <source>
        <dbReference type="PROSITE" id="PS50235"/>
    </source>
</evidence>
<evidence type="ECO:0000313" key="11">
    <source>
        <dbReference type="WBParaSite" id="L893_g13538.t1"/>
    </source>
</evidence>
<dbReference type="PROSITE" id="PS50235">
    <property type="entry name" value="USP_3"/>
    <property type="match status" value="1"/>
</dbReference>
<keyword evidence="6 7" id="KW-0788">Thiol protease</keyword>
<accession>A0A1I7Y7I8</accession>
<dbReference type="Gene3D" id="3.90.70.10">
    <property type="entry name" value="Cysteine proteinases"/>
    <property type="match status" value="1"/>
</dbReference>
<keyword evidence="10" id="KW-1185">Reference proteome</keyword>
<evidence type="ECO:0000256" key="1">
    <source>
        <dbReference type="ARBA" id="ARBA00000707"/>
    </source>
</evidence>
<dbReference type="CDD" id="cd02662">
    <property type="entry name" value="Peptidase_C19F"/>
    <property type="match status" value="1"/>
</dbReference>
<dbReference type="InterPro" id="IPR038765">
    <property type="entry name" value="Papain-like_cys_pep_sf"/>
</dbReference>
<dbReference type="Proteomes" id="UP000095287">
    <property type="component" value="Unplaced"/>
</dbReference>
<comment type="similarity">
    <text evidence="2 7">Belongs to the peptidase C19 family.</text>
</comment>
<dbReference type="GO" id="GO:0005634">
    <property type="term" value="C:nucleus"/>
    <property type="evidence" value="ECO:0007669"/>
    <property type="project" value="TreeGrafter"/>
</dbReference>
<dbReference type="GO" id="GO:0005829">
    <property type="term" value="C:cytosol"/>
    <property type="evidence" value="ECO:0007669"/>
    <property type="project" value="TreeGrafter"/>
</dbReference>
<dbReference type="EC" id="3.4.19.12" evidence="7"/>
<dbReference type="InterPro" id="IPR028889">
    <property type="entry name" value="USP"/>
</dbReference>
<organism evidence="10 11">
    <name type="scientific">Steinernema glaseri</name>
    <dbReference type="NCBI Taxonomy" id="37863"/>
    <lineage>
        <taxon>Eukaryota</taxon>
        <taxon>Metazoa</taxon>
        <taxon>Ecdysozoa</taxon>
        <taxon>Nematoda</taxon>
        <taxon>Chromadorea</taxon>
        <taxon>Rhabditida</taxon>
        <taxon>Tylenchina</taxon>
        <taxon>Panagrolaimomorpha</taxon>
        <taxon>Strongyloidoidea</taxon>
        <taxon>Steinernematidae</taxon>
        <taxon>Steinernema</taxon>
    </lineage>
</organism>
<dbReference type="PROSITE" id="PS00972">
    <property type="entry name" value="USP_1"/>
    <property type="match status" value="1"/>
</dbReference>
<evidence type="ECO:0000256" key="3">
    <source>
        <dbReference type="ARBA" id="ARBA00022670"/>
    </source>
</evidence>
<evidence type="ECO:0000256" key="5">
    <source>
        <dbReference type="ARBA" id="ARBA00022801"/>
    </source>
</evidence>
<dbReference type="InterPro" id="IPR018200">
    <property type="entry name" value="USP_CS"/>
</dbReference>
<dbReference type="InterPro" id="IPR001394">
    <property type="entry name" value="Peptidase_C19_UCH"/>
</dbReference>
<keyword evidence="3 7" id="KW-0645">Protease</keyword>
<dbReference type="Pfam" id="PF00443">
    <property type="entry name" value="UCH"/>
    <property type="match status" value="1"/>
</dbReference>
<comment type="catalytic activity">
    <reaction evidence="1 7">
        <text>Thiol-dependent hydrolysis of ester, thioester, amide, peptide and isopeptide bonds formed by the C-terminal Gly of ubiquitin (a 76-residue protein attached to proteins as an intracellular targeting signal).</text>
        <dbReference type="EC" id="3.4.19.12"/>
    </reaction>
</comment>
<protein>
    <recommendedName>
        <fullName evidence="7">Ubiquitin carboxyl-terminal hydrolase</fullName>
        <ecNumber evidence="7">3.4.19.12</ecNumber>
    </recommendedName>
</protein>
<dbReference type="PROSITE" id="PS00973">
    <property type="entry name" value="USP_2"/>
    <property type="match status" value="1"/>
</dbReference>
<name>A0A1I7Y7I8_9BILA</name>
<feature type="domain" description="USP" evidence="9">
    <location>
        <begin position="57"/>
        <end position="466"/>
    </location>
</feature>
<evidence type="ECO:0000256" key="8">
    <source>
        <dbReference type="SAM" id="MobiDB-lite"/>
    </source>
</evidence>
<dbReference type="InterPro" id="IPR050164">
    <property type="entry name" value="Peptidase_C19"/>
</dbReference>
<dbReference type="SUPFAM" id="SSF54001">
    <property type="entry name" value="Cysteine proteinases"/>
    <property type="match status" value="1"/>
</dbReference>
<dbReference type="PANTHER" id="PTHR24006">
    <property type="entry name" value="UBIQUITIN CARBOXYL-TERMINAL HYDROLASE"/>
    <property type="match status" value="1"/>
</dbReference>
<keyword evidence="5 7" id="KW-0378">Hydrolase</keyword>
<dbReference type="WBParaSite" id="L893_g13538.t1">
    <property type="protein sequence ID" value="L893_g13538.t1"/>
    <property type="gene ID" value="L893_g13538"/>
</dbReference>
<evidence type="ECO:0000256" key="7">
    <source>
        <dbReference type="RuleBase" id="RU366025"/>
    </source>
</evidence>
<evidence type="ECO:0000256" key="2">
    <source>
        <dbReference type="ARBA" id="ARBA00009085"/>
    </source>
</evidence>